<feature type="compositionally biased region" description="Low complexity" evidence="1">
    <location>
        <begin position="8"/>
        <end position="25"/>
    </location>
</feature>
<keyword evidence="3" id="KW-1185">Reference proteome</keyword>
<organism evidence="2 3">
    <name type="scientific">Mikania micrantha</name>
    <name type="common">bitter vine</name>
    <dbReference type="NCBI Taxonomy" id="192012"/>
    <lineage>
        <taxon>Eukaryota</taxon>
        <taxon>Viridiplantae</taxon>
        <taxon>Streptophyta</taxon>
        <taxon>Embryophyta</taxon>
        <taxon>Tracheophyta</taxon>
        <taxon>Spermatophyta</taxon>
        <taxon>Magnoliopsida</taxon>
        <taxon>eudicotyledons</taxon>
        <taxon>Gunneridae</taxon>
        <taxon>Pentapetalae</taxon>
        <taxon>asterids</taxon>
        <taxon>campanulids</taxon>
        <taxon>Asterales</taxon>
        <taxon>Asteraceae</taxon>
        <taxon>Asteroideae</taxon>
        <taxon>Heliantheae alliance</taxon>
        <taxon>Eupatorieae</taxon>
        <taxon>Mikania</taxon>
    </lineage>
</organism>
<evidence type="ECO:0000313" key="2">
    <source>
        <dbReference type="EMBL" id="KAD4180439.1"/>
    </source>
</evidence>
<feature type="region of interest" description="Disordered" evidence="1">
    <location>
        <begin position="143"/>
        <end position="164"/>
    </location>
</feature>
<dbReference type="AlphaFoldDB" id="A0A5N6N178"/>
<dbReference type="EMBL" id="SZYD01000014">
    <property type="protein sequence ID" value="KAD4180439.1"/>
    <property type="molecule type" value="Genomic_DNA"/>
</dbReference>
<feature type="region of interest" description="Disordered" evidence="1">
    <location>
        <begin position="1"/>
        <end position="101"/>
    </location>
</feature>
<evidence type="ECO:0000313" key="3">
    <source>
        <dbReference type="Proteomes" id="UP000326396"/>
    </source>
</evidence>
<accession>A0A5N6N178</accession>
<comment type="caution">
    <text evidence="2">The sequence shown here is derived from an EMBL/GenBank/DDBJ whole genome shotgun (WGS) entry which is preliminary data.</text>
</comment>
<reference evidence="2 3" key="1">
    <citation type="submission" date="2019-05" db="EMBL/GenBank/DDBJ databases">
        <title>Mikania micrantha, genome provides insights into the molecular mechanism of rapid growth.</title>
        <authorList>
            <person name="Liu B."/>
        </authorList>
    </citation>
    <scope>NUCLEOTIDE SEQUENCE [LARGE SCALE GENOMIC DNA]</scope>
    <source>
        <strain evidence="2">NLD-2019</strain>
        <tissue evidence="2">Leaf</tissue>
    </source>
</reference>
<name>A0A5N6N178_9ASTR</name>
<gene>
    <name evidence="2" type="ORF">E3N88_29030</name>
</gene>
<dbReference type="Proteomes" id="UP000326396">
    <property type="component" value="Linkage Group LG4"/>
</dbReference>
<protein>
    <submittedName>
        <fullName evidence="2">Uncharacterized protein</fullName>
    </submittedName>
</protein>
<evidence type="ECO:0000256" key="1">
    <source>
        <dbReference type="SAM" id="MobiDB-lite"/>
    </source>
</evidence>
<proteinExistence type="predicted"/>
<sequence length="164" mass="18226">MEYDDVASTTPSRSRTRSMSPLLPRVEPSDVPMRRPTPVMRARPGASASFHIPRSGPLYPGIGEPNVTQPARHSVHLGRSARYGGDMAGPSMGRATEANPQREESYKLWSAIFEQEKNASLLAEQFQRHVGAVTLQLDMTRKELKESREASQSSKMDSIRSKMT</sequence>